<reference evidence="1" key="2">
    <citation type="journal article" date="2015" name="Data Brief">
        <title>Shoot transcriptome of the giant reed, Arundo donax.</title>
        <authorList>
            <person name="Barrero R.A."/>
            <person name="Guerrero F.D."/>
            <person name="Moolhuijzen P."/>
            <person name="Goolsby J.A."/>
            <person name="Tidwell J."/>
            <person name="Bellgard S.E."/>
            <person name="Bellgard M.I."/>
        </authorList>
    </citation>
    <scope>NUCLEOTIDE SEQUENCE</scope>
    <source>
        <tissue evidence="1">Shoot tissue taken approximately 20 cm above the soil surface</tissue>
    </source>
</reference>
<proteinExistence type="predicted"/>
<organism evidence="1">
    <name type="scientific">Arundo donax</name>
    <name type="common">Giant reed</name>
    <name type="synonym">Donax arundinaceus</name>
    <dbReference type="NCBI Taxonomy" id="35708"/>
    <lineage>
        <taxon>Eukaryota</taxon>
        <taxon>Viridiplantae</taxon>
        <taxon>Streptophyta</taxon>
        <taxon>Embryophyta</taxon>
        <taxon>Tracheophyta</taxon>
        <taxon>Spermatophyta</taxon>
        <taxon>Magnoliopsida</taxon>
        <taxon>Liliopsida</taxon>
        <taxon>Poales</taxon>
        <taxon>Poaceae</taxon>
        <taxon>PACMAD clade</taxon>
        <taxon>Arundinoideae</taxon>
        <taxon>Arundineae</taxon>
        <taxon>Arundo</taxon>
    </lineage>
</organism>
<sequence>MLQQFNDQSKYVILGSLYAGLSRCYFHRNQRMVNSVCCNACSFWFL</sequence>
<accession>A0A0A9DDP2</accession>
<dbReference type="AlphaFoldDB" id="A0A0A9DDP2"/>
<protein>
    <submittedName>
        <fullName evidence="1">Uncharacterized protein</fullName>
    </submittedName>
</protein>
<evidence type="ECO:0000313" key="1">
    <source>
        <dbReference type="EMBL" id="JAD85946.1"/>
    </source>
</evidence>
<dbReference type="EMBL" id="GBRH01211949">
    <property type="protein sequence ID" value="JAD85946.1"/>
    <property type="molecule type" value="Transcribed_RNA"/>
</dbReference>
<reference evidence="1" key="1">
    <citation type="submission" date="2014-09" db="EMBL/GenBank/DDBJ databases">
        <authorList>
            <person name="Magalhaes I.L.F."/>
            <person name="Oliveira U."/>
            <person name="Santos F.R."/>
            <person name="Vidigal T.H.D.A."/>
            <person name="Brescovit A.D."/>
            <person name="Santos A.J."/>
        </authorList>
    </citation>
    <scope>NUCLEOTIDE SEQUENCE</scope>
    <source>
        <tissue evidence="1">Shoot tissue taken approximately 20 cm above the soil surface</tissue>
    </source>
</reference>
<name>A0A0A9DDP2_ARUDO</name>